<name>A0A0Y0AM64_9CAUD</name>
<proteinExistence type="predicted"/>
<dbReference type="EMBL" id="KU253712">
    <property type="protein sequence ID" value="AMB18628.1"/>
    <property type="molecule type" value="Genomic_DNA"/>
</dbReference>
<dbReference type="GeneID" id="28801707"/>
<protein>
    <submittedName>
        <fullName evidence="1">Uncharacterized protein</fullName>
    </submittedName>
</protein>
<gene>
    <name evidence="1" type="ORF">Eldridge_045</name>
</gene>
<dbReference type="KEGG" id="vg:28801707"/>
<sequence>MDNHMTYSEFLHNLYVLNKAFTQSVLEMYGVKITY</sequence>
<dbReference type="OrthoDB" id="40486at10239"/>
<evidence type="ECO:0000313" key="1">
    <source>
        <dbReference type="EMBL" id="AMB18628.1"/>
    </source>
</evidence>
<keyword evidence="2" id="KW-1185">Reference proteome</keyword>
<reference evidence="1 2" key="1">
    <citation type="journal article" date="2016" name="Genome Announc.">
        <title>Complete Genome Sequence of Bacillus megaterium Bacteriophage Eldridge.</title>
        <authorList>
            <person name="Reveille A.M."/>
            <person name="Eldridge K.A."/>
            <person name="Temple L.M."/>
        </authorList>
    </citation>
    <scope>NUCLEOTIDE SEQUENCE [LARGE SCALE GENOMIC DNA]</scope>
</reference>
<organism evidence="1 2">
    <name type="scientific">Bacillus phage Eldridge</name>
    <dbReference type="NCBI Taxonomy" id="1776293"/>
    <lineage>
        <taxon>Viruses</taxon>
        <taxon>Duplodnaviria</taxon>
        <taxon>Heunggongvirae</taxon>
        <taxon>Uroviricota</taxon>
        <taxon>Caudoviricetes</taxon>
        <taxon>Herelleviridae</taxon>
        <taxon>Bastillevirinae</taxon>
        <taxon>Eldridgevirus</taxon>
        <taxon>Eldridgevirus eldridge</taxon>
    </lineage>
</organism>
<dbReference type="RefSeq" id="YP_009274752.1">
    <property type="nucleotide sequence ID" value="NC_030920.1"/>
</dbReference>
<dbReference type="Proteomes" id="UP000204502">
    <property type="component" value="Segment"/>
</dbReference>
<accession>A0A0Y0AM64</accession>
<evidence type="ECO:0000313" key="2">
    <source>
        <dbReference type="Proteomes" id="UP000204502"/>
    </source>
</evidence>